<proteinExistence type="predicted"/>
<name>M7ZAV8_TRIUA</name>
<organism evidence="1">
    <name type="scientific">Triticum urartu</name>
    <name type="common">Red wild einkorn</name>
    <name type="synonym">Crithodium urartu</name>
    <dbReference type="NCBI Taxonomy" id="4572"/>
    <lineage>
        <taxon>Eukaryota</taxon>
        <taxon>Viridiplantae</taxon>
        <taxon>Streptophyta</taxon>
        <taxon>Embryophyta</taxon>
        <taxon>Tracheophyta</taxon>
        <taxon>Spermatophyta</taxon>
        <taxon>Magnoliopsida</taxon>
        <taxon>Liliopsida</taxon>
        <taxon>Poales</taxon>
        <taxon>Poaceae</taxon>
        <taxon>BOP clade</taxon>
        <taxon>Pooideae</taxon>
        <taxon>Triticodae</taxon>
        <taxon>Triticeae</taxon>
        <taxon>Triticinae</taxon>
        <taxon>Triticum</taxon>
    </lineage>
</organism>
<sequence>MVCTDEVTMVNQLLKLRCGRWIISRYASARQGAGAGAVAVGASAGQAAGETTATPSAPRRLALSLSMGIHEWAQVDQHLALFWTTVMENLKDQDQEGIKFYEFLQKSALVDPMELMKFGISDGLAAQRPEEVIKLRSVTDVFNNMMPIRQRYLYKYIHGERGSGEITKMEKRLRKGVELSDQKIQDIRDGNAFCPQRSKLFDNYPRPLKN</sequence>
<protein>
    <submittedName>
        <fullName evidence="1">Uncharacterized protein</fullName>
    </submittedName>
</protein>
<accession>M7ZAV8</accession>
<reference evidence="1" key="1">
    <citation type="journal article" date="2013" name="Nature">
        <title>Draft genome of the wheat A-genome progenitor Triticum urartu.</title>
        <authorList>
            <person name="Ling H.Q."/>
            <person name="Zhao S."/>
            <person name="Liu D."/>
            <person name="Wang J."/>
            <person name="Sun H."/>
            <person name="Zhang C."/>
            <person name="Fan H."/>
            <person name="Li D."/>
            <person name="Dong L."/>
            <person name="Tao Y."/>
            <person name="Gao C."/>
            <person name="Wu H."/>
            <person name="Li Y."/>
            <person name="Cui Y."/>
            <person name="Guo X."/>
            <person name="Zheng S."/>
            <person name="Wang B."/>
            <person name="Yu K."/>
            <person name="Liang Q."/>
            <person name="Yang W."/>
            <person name="Lou X."/>
            <person name="Chen J."/>
            <person name="Feng M."/>
            <person name="Jian J."/>
            <person name="Zhang X."/>
            <person name="Luo G."/>
            <person name="Jiang Y."/>
            <person name="Liu J."/>
            <person name="Wang Z."/>
            <person name="Sha Y."/>
            <person name="Zhang B."/>
            <person name="Wu H."/>
            <person name="Tang D."/>
            <person name="Shen Q."/>
            <person name="Xue P."/>
            <person name="Zou S."/>
            <person name="Wang X."/>
            <person name="Liu X."/>
            <person name="Wang F."/>
            <person name="Yang Y."/>
            <person name="An X."/>
            <person name="Dong Z."/>
            <person name="Zhang K."/>
            <person name="Zhang X."/>
            <person name="Luo M.C."/>
            <person name="Dvorak J."/>
            <person name="Tong Y."/>
            <person name="Wang J."/>
            <person name="Yang H."/>
            <person name="Li Z."/>
            <person name="Wang D."/>
            <person name="Zhang A."/>
            <person name="Wang J."/>
        </authorList>
    </citation>
    <scope>NUCLEOTIDE SEQUENCE</scope>
</reference>
<gene>
    <name evidence="1" type="ORF">TRIUR3_14799</name>
</gene>
<evidence type="ECO:0000313" key="1">
    <source>
        <dbReference type="EMBL" id="EMS57192.1"/>
    </source>
</evidence>
<dbReference type="AlphaFoldDB" id="M7ZAV8"/>
<dbReference type="EMBL" id="KD149280">
    <property type="protein sequence ID" value="EMS57192.1"/>
    <property type="molecule type" value="Genomic_DNA"/>
</dbReference>